<dbReference type="InterPro" id="IPR001841">
    <property type="entry name" value="Znf_RING"/>
</dbReference>
<evidence type="ECO:0000313" key="8">
    <source>
        <dbReference type="EMBL" id="KAG5948436.1"/>
    </source>
</evidence>
<reference evidence="8 9" key="1">
    <citation type="journal article" date="2020" name="bioRxiv">
        <title>Whole genome comparisons of ergot fungi reveals the divergence and evolution of species within the genus Claviceps are the result of varying mechanisms driving genome evolution and host range expansion.</title>
        <authorList>
            <person name="Wyka S.A."/>
            <person name="Mondo S.J."/>
            <person name="Liu M."/>
            <person name="Dettman J."/>
            <person name="Nalam V."/>
            <person name="Broders K.D."/>
        </authorList>
    </citation>
    <scope>NUCLEOTIDE SEQUENCE [LARGE SCALE GENOMIC DNA]</scope>
    <source>
        <strain evidence="8 9">CCC 1485</strain>
    </source>
</reference>
<dbReference type="PANTHER" id="PTHR13063:SF10">
    <property type="entry name" value="NITRIC OXIDE SYNTHASE-INTERACTING PROTEIN"/>
    <property type="match status" value="1"/>
</dbReference>
<evidence type="ECO:0000256" key="5">
    <source>
        <dbReference type="PROSITE-ProRule" id="PRU00175"/>
    </source>
</evidence>
<dbReference type="PANTHER" id="PTHR13063">
    <property type="entry name" value="ENOS INTERACTING PROTEIN"/>
    <property type="match status" value="1"/>
</dbReference>
<feature type="domain" description="RING-type" evidence="7">
    <location>
        <begin position="246"/>
        <end position="303"/>
    </location>
</feature>
<proteinExistence type="inferred from homology"/>
<comment type="subcellular location">
    <subcellularLocation>
        <location evidence="4">Nucleus</location>
    </subcellularLocation>
</comment>
<dbReference type="EMBL" id="SRPO01000018">
    <property type="protein sequence ID" value="KAG5948436.1"/>
    <property type="molecule type" value="Genomic_DNA"/>
</dbReference>
<keyword evidence="1" id="KW-0479">Metal-binding</keyword>
<evidence type="ECO:0000256" key="4">
    <source>
        <dbReference type="PIRNR" id="PIRNR023577"/>
    </source>
</evidence>
<keyword evidence="9" id="KW-1185">Reference proteome</keyword>
<dbReference type="InterPro" id="IPR017907">
    <property type="entry name" value="Znf_RING_CS"/>
</dbReference>
<feature type="coiled-coil region" evidence="6">
    <location>
        <begin position="64"/>
        <end position="91"/>
    </location>
</feature>
<organism evidence="8 9">
    <name type="scientific">Claviceps pazoutovae</name>
    <dbReference type="NCBI Taxonomy" id="1649127"/>
    <lineage>
        <taxon>Eukaryota</taxon>
        <taxon>Fungi</taxon>
        <taxon>Dikarya</taxon>
        <taxon>Ascomycota</taxon>
        <taxon>Pezizomycotina</taxon>
        <taxon>Sordariomycetes</taxon>
        <taxon>Hypocreomycetidae</taxon>
        <taxon>Hypocreales</taxon>
        <taxon>Clavicipitaceae</taxon>
        <taxon>Claviceps</taxon>
    </lineage>
</organism>
<dbReference type="GO" id="GO:0008270">
    <property type="term" value="F:zinc ion binding"/>
    <property type="evidence" value="ECO:0007669"/>
    <property type="project" value="UniProtKB-KW"/>
</dbReference>
<sequence length="353" mass="38321">MSHSKRNTSRFDFTSHERAVAKANWSSSSARLNRDSYLPFGSCSLCLEIARDPVACSQGDIFCRECALANLLAQKKELKRVEKARRHASQEDARARVAKDSEDQQRAIRDFELVQAGLAASSGQVVISGAVEAETKETSRAGTKRKFILDEDELARIAKEDRARARTAIESEKAAKPSLPSFWTPSLTPDVKDSSNLRPASLEVKAVPICPSSSDDSTHALSMQSLVTVQFQEDEEKSTKTKTRSCPSCLKALTNSSSPVMMQQCGHVMCLSCVKRLLLPSKAKEVSAASPDSDALLVCYVCETPIRDKSGTQLQLAAKSSLPMGLVLLKSEGTGFSARGSNKVNKSGVGYHC</sequence>
<accession>A0A9P7MJ34</accession>
<dbReference type="InterPro" id="IPR013083">
    <property type="entry name" value="Znf_RING/FYVE/PHD"/>
</dbReference>
<keyword evidence="2 5" id="KW-0863">Zinc-finger</keyword>
<comment type="caution">
    <text evidence="8">The sequence shown here is derived from an EMBL/GenBank/DDBJ whole genome shotgun (WGS) entry which is preliminary data.</text>
</comment>
<evidence type="ECO:0000256" key="6">
    <source>
        <dbReference type="SAM" id="Coils"/>
    </source>
</evidence>
<dbReference type="OrthoDB" id="116827at2759"/>
<dbReference type="GO" id="GO:0061630">
    <property type="term" value="F:ubiquitin protein ligase activity"/>
    <property type="evidence" value="ECO:0007669"/>
    <property type="project" value="InterPro"/>
</dbReference>
<dbReference type="Pfam" id="PF14634">
    <property type="entry name" value="zf-RING_5"/>
    <property type="match status" value="1"/>
</dbReference>
<dbReference type="PROSITE" id="PS50089">
    <property type="entry name" value="ZF_RING_2"/>
    <property type="match status" value="1"/>
</dbReference>
<dbReference type="Proteomes" id="UP000706124">
    <property type="component" value="Unassembled WGS sequence"/>
</dbReference>
<evidence type="ECO:0000256" key="2">
    <source>
        <dbReference type="ARBA" id="ARBA00022771"/>
    </source>
</evidence>
<name>A0A9P7MJ34_9HYPO</name>
<evidence type="ECO:0000259" key="7">
    <source>
        <dbReference type="PROSITE" id="PS50089"/>
    </source>
</evidence>
<dbReference type="SMART" id="SM00184">
    <property type="entry name" value="RING"/>
    <property type="match status" value="1"/>
</dbReference>
<gene>
    <name evidence="8" type="ORF">E4U60_001856</name>
</gene>
<evidence type="ECO:0000256" key="3">
    <source>
        <dbReference type="ARBA" id="ARBA00022833"/>
    </source>
</evidence>
<dbReference type="GO" id="GO:0005634">
    <property type="term" value="C:nucleus"/>
    <property type="evidence" value="ECO:0007669"/>
    <property type="project" value="UniProtKB-SubCell"/>
</dbReference>
<comment type="similarity">
    <text evidence="4">Belongs to the NOSIP family.</text>
</comment>
<evidence type="ECO:0000313" key="9">
    <source>
        <dbReference type="Proteomes" id="UP000706124"/>
    </source>
</evidence>
<keyword evidence="4" id="KW-0539">Nucleus</keyword>
<dbReference type="PIRSF" id="PIRSF023577">
    <property type="entry name" value="ENOS_interacting"/>
    <property type="match status" value="1"/>
</dbReference>
<dbReference type="InterPro" id="IPR016818">
    <property type="entry name" value="NOSIP"/>
</dbReference>
<dbReference type="AlphaFoldDB" id="A0A9P7MJ34"/>
<evidence type="ECO:0000256" key="1">
    <source>
        <dbReference type="ARBA" id="ARBA00022723"/>
    </source>
</evidence>
<keyword evidence="6" id="KW-0175">Coiled coil</keyword>
<dbReference type="PROSITE" id="PS00518">
    <property type="entry name" value="ZF_RING_1"/>
    <property type="match status" value="1"/>
</dbReference>
<keyword evidence="3" id="KW-0862">Zinc</keyword>
<dbReference type="Gene3D" id="3.30.40.10">
    <property type="entry name" value="Zinc/RING finger domain, C3HC4 (zinc finger)"/>
    <property type="match status" value="2"/>
</dbReference>
<dbReference type="SUPFAM" id="SSF57850">
    <property type="entry name" value="RING/U-box"/>
    <property type="match status" value="2"/>
</dbReference>
<protein>
    <recommendedName>
        <fullName evidence="7">RING-type domain-containing protein</fullName>
    </recommendedName>
</protein>